<feature type="region of interest" description="Disordered" evidence="1">
    <location>
        <begin position="15"/>
        <end position="103"/>
    </location>
</feature>
<sequence>MTNSRAPIALLNSIASHRGTQHLPQRRQTYPNFPTGSSSSSYVVQHQTPTRAAYPSQPAHRHPRPRASRPTTDHRKDLLPFSPSTSDKRQLTTPYTHARPFPVPLHTTAETADNTAAANTPRIIPRDVSLHNQRRKKQSFLPTACEAESWKPCFSGIQAHRENWEILQGFAGTACLARRVTTHTD</sequence>
<organism evidence="2 3">
    <name type="scientific">Ascodesmis nigricans</name>
    <dbReference type="NCBI Taxonomy" id="341454"/>
    <lineage>
        <taxon>Eukaryota</taxon>
        <taxon>Fungi</taxon>
        <taxon>Dikarya</taxon>
        <taxon>Ascomycota</taxon>
        <taxon>Pezizomycotina</taxon>
        <taxon>Pezizomycetes</taxon>
        <taxon>Pezizales</taxon>
        <taxon>Ascodesmidaceae</taxon>
        <taxon>Ascodesmis</taxon>
    </lineage>
</organism>
<dbReference type="InParanoid" id="A0A4S2MX94"/>
<protein>
    <submittedName>
        <fullName evidence="2">Uncharacterized protein</fullName>
    </submittedName>
</protein>
<feature type="compositionally biased region" description="Polar residues" evidence="1">
    <location>
        <begin position="22"/>
        <end position="50"/>
    </location>
</feature>
<accession>A0A4S2MX94</accession>
<dbReference type="AlphaFoldDB" id="A0A4S2MX94"/>
<keyword evidence="3" id="KW-1185">Reference proteome</keyword>
<reference evidence="2 3" key="1">
    <citation type="submission" date="2019-04" db="EMBL/GenBank/DDBJ databases">
        <title>Comparative genomics and transcriptomics to analyze fruiting body development in filamentous ascomycetes.</title>
        <authorList>
            <consortium name="DOE Joint Genome Institute"/>
            <person name="Lutkenhaus R."/>
            <person name="Traeger S."/>
            <person name="Breuer J."/>
            <person name="Kuo A."/>
            <person name="Lipzen A."/>
            <person name="Pangilinan J."/>
            <person name="Dilworth D."/>
            <person name="Sandor L."/>
            <person name="Poggeler S."/>
            <person name="Barry K."/>
            <person name="Grigoriev I.V."/>
            <person name="Nowrousian M."/>
        </authorList>
    </citation>
    <scope>NUCLEOTIDE SEQUENCE [LARGE SCALE GENOMIC DNA]</scope>
    <source>
        <strain evidence="2 3">CBS 389.68</strain>
    </source>
</reference>
<evidence type="ECO:0000313" key="3">
    <source>
        <dbReference type="Proteomes" id="UP000298138"/>
    </source>
</evidence>
<name>A0A4S2MX94_9PEZI</name>
<dbReference type="Proteomes" id="UP000298138">
    <property type="component" value="Unassembled WGS sequence"/>
</dbReference>
<evidence type="ECO:0000256" key="1">
    <source>
        <dbReference type="SAM" id="MobiDB-lite"/>
    </source>
</evidence>
<proteinExistence type="predicted"/>
<evidence type="ECO:0000313" key="2">
    <source>
        <dbReference type="EMBL" id="TGZ81290.1"/>
    </source>
</evidence>
<dbReference type="EMBL" id="ML220120">
    <property type="protein sequence ID" value="TGZ81290.1"/>
    <property type="molecule type" value="Genomic_DNA"/>
</dbReference>
<gene>
    <name evidence="2" type="ORF">EX30DRAFT_348830</name>
</gene>